<dbReference type="Pfam" id="PF00010">
    <property type="entry name" value="HLH"/>
    <property type="match status" value="1"/>
</dbReference>
<feature type="compositionally biased region" description="Basic and acidic residues" evidence="6">
    <location>
        <begin position="534"/>
        <end position="543"/>
    </location>
</feature>
<evidence type="ECO:0000256" key="5">
    <source>
        <dbReference type="ARBA" id="ARBA00023242"/>
    </source>
</evidence>
<keyword evidence="3" id="KW-0238">DNA-binding</keyword>
<feature type="region of interest" description="Disordered" evidence="6">
    <location>
        <begin position="52"/>
        <end position="127"/>
    </location>
</feature>
<dbReference type="PROSITE" id="PS51054">
    <property type="entry name" value="ORANGE"/>
    <property type="match status" value="1"/>
</dbReference>
<feature type="compositionally biased region" description="Pro residues" evidence="6">
    <location>
        <begin position="104"/>
        <end position="115"/>
    </location>
</feature>
<evidence type="ECO:0000256" key="6">
    <source>
        <dbReference type="SAM" id="MobiDB-lite"/>
    </source>
</evidence>
<evidence type="ECO:0000256" key="4">
    <source>
        <dbReference type="ARBA" id="ARBA00023163"/>
    </source>
</evidence>
<dbReference type="GeneID" id="113209432"/>
<evidence type="ECO:0000259" key="7">
    <source>
        <dbReference type="PROSITE" id="PS50888"/>
    </source>
</evidence>
<dbReference type="CDD" id="cd11410">
    <property type="entry name" value="bHLH_O_HES"/>
    <property type="match status" value="1"/>
</dbReference>
<dbReference type="PROSITE" id="PS50888">
    <property type="entry name" value="BHLH"/>
    <property type="match status" value="1"/>
</dbReference>
<keyword evidence="4" id="KW-0804">Transcription</keyword>
<feature type="domain" description="Orange" evidence="8">
    <location>
        <begin position="218"/>
        <end position="248"/>
    </location>
</feature>
<dbReference type="PANTHER" id="PTHR10985">
    <property type="entry name" value="BASIC HELIX-LOOP-HELIX TRANSCRIPTION FACTOR, HES-RELATED"/>
    <property type="match status" value="1"/>
</dbReference>
<evidence type="ECO:0000256" key="1">
    <source>
        <dbReference type="ARBA" id="ARBA00004123"/>
    </source>
</evidence>
<keyword evidence="9" id="KW-1185">Reference proteome</keyword>
<feature type="compositionally biased region" description="Low complexity" evidence="6">
    <location>
        <begin position="399"/>
        <end position="417"/>
    </location>
</feature>
<dbReference type="InterPro" id="IPR050370">
    <property type="entry name" value="HES_HEY"/>
</dbReference>
<dbReference type="InterPro" id="IPR011598">
    <property type="entry name" value="bHLH_dom"/>
</dbReference>
<dbReference type="Pfam" id="PF07527">
    <property type="entry name" value="Hairy_orange"/>
    <property type="match status" value="1"/>
</dbReference>
<dbReference type="FunFam" id="4.10.280.10:FF:000009">
    <property type="entry name" value="Transcription factor HES-1"/>
    <property type="match status" value="1"/>
</dbReference>
<dbReference type="GO" id="GO:0005634">
    <property type="term" value="C:nucleus"/>
    <property type="evidence" value="ECO:0007669"/>
    <property type="project" value="UniProtKB-SubCell"/>
</dbReference>
<evidence type="ECO:0000256" key="2">
    <source>
        <dbReference type="ARBA" id="ARBA00023015"/>
    </source>
</evidence>
<feature type="compositionally biased region" description="Low complexity" evidence="6">
    <location>
        <begin position="351"/>
        <end position="385"/>
    </location>
</feature>
<keyword evidence="2" id="KW-0805">Transcription regulation</keyword>
<dbReference type="InterPro" id="IPR036638">
    <property type="entry name" value="HLH_DNA-bd_sf"/>
</dbReference>
<dbReference type="InterPro" id="IPR003650">
    <property type="entry name" value="Orange_dom"/>
</dbReference>
<feature type="compositionally biased region" description="Basic and acidic residues" evidence="6">
    <location>
        <begin position="601"/>
        <end position="618"/>
    </location>
</feature>
<feature type="region of interest" description="Disordered" evidence="6">
    <location>
        <begin position="314"/>
        <end position="417"/>
    </location>
</feature>
<dbReference type="GO" id="GO:0006355">
    <property type="term" value="P:regulation of DNA-templated transcription"/>
    <property type="evidence" value="ECO:0007669"/>
    <property type="project" value="InterPro"/>
</dbReference>
<evidence type="ECO:0000256" key="3">
    <source>
        <dbReference type="ARBA" id="ARBA00023125"/>
    </source>
</evidence>
<dbReference type="Proteomes" id="UP000504606">
    <property type="component" value="Unplaced"/>
</dbReference>
<feature type="compositionally biased region" description="Low complexity" evidence="6">
    <location>
        <begin position="90"/>
        <end position="103"/>
    </location>
</feature>
<dbReference type="RefSeq" id="XP_052122299.1">
    <property type="nucleotide sequence ID" value="XM_052266339.1"/>
</dbReference>
<feature type="compositionally biased region" description="Low complexity" evidence="6">
    <location>
        <begin position="59"/>
        <end position="69"/>
    </location>
</feature>
<gene>
    <name evidence="10" type="primary">LOC113209432</name>
</gene>
<feature type="region of interest" description="Disordered" evidence="6">
    <location>
        <begin position="534"/>
        <end position="699"/>
    </location>
</feature>
<name>A0A9C6WWZ8_FRAOC</name>
<reference evidence="10" key="1">
    <citation type="submission" date="2025-08" db="UniProtKB">
        <authorList>
            <consortium name="RefSeq"/>
        </authorList>
    </citation>
    <scope>IDENTIFICATION</scope>
    <source>
        <tissue evidence="10">Whole organism</tissue>
    </source>
</reference>
<feature type="compositionally biased region" description="Basic and acidic residues" evidence="6">
    <location>
        <begin position="328"/>
        <end position="342"/>
    </location>
</feature>
<accession>A0A9C6WWZ8</accession>
<proteinExistence type="predicted"/>
<dbReference type="GO" id="GO:1990837">
    <property type="term" value="F:sequence-specific double-stranded DNA binding"/>
    <property type="evidence" value="ECO:0007669"/>
    <property type="project" value="UniProtKB-ARBA"/>
</dbReference>
<dbReference type="Gene3D" id="4.10.280.10">
    <property type="entry name" value="Helix-loop-helix DNA-binding domain"/>
    <property type="match status" value="1"/>
</dbReference>
<organism evidence="9 10">
    <name type="scientific">Frankliniella occidentalis</name>
    <name type="common">Western flower thrips</name>
    <name type="synonym">Euthrips occidentalis</name>
    <dbReference type="NCBI Taxonomy" id="133901"/>
    <lineage>
        <taxon>Eukaryota</taxon>
        <taxon>Metazoa</taxon>
        <taxon>Ecdysozoa</taxon>
        <taxon>Arthropoda</taxon>
        <taxon>Hexapoda</taxon>
        <taxon>Insecta</taxon>
        <taxon>Pterygota</taxon>
        <taxon>Neoptera</taxon>
        <taxon>Paraneoptera</taxon>
        <taxon>Thysanoptera</taxon>
        <taxon>Terebrantia</taxon>
        <taxon>Thripoidea</taxon>
        <taxon>Thripidae</taxon>
        <taxon>Frankliniella</taxon>
    </lineage>
</organism>
<feature type="compositionally biased region" description="Basic residues" evidence="6">
    <location>
        <begin position="554"/>
        <end position="564"/>
    </location>
</feature>
<dbReference type="SMART" id="SM00353">
    <property type="entry name" value="HLH"/>
    <property type="match status" value="1"/>
</dbReference>
<dbReference type="SUPFAM" id="SSF47459">
    <property type="entry name" value="HLH, helix-loop-helix DNA-binding domain"/>
    <property type="match status" value="1"/>
</dbReference>
<comment type="subcellular location">
    <subcellularLocation>
        <location evidence="1">Nucleus</location>
    </subcellularLocation>
</comment>
<dbReference type="Gene3D" id="6.10.250.980">
    <property type="match status" value="1"/>
</dbReference>
<feature type="domain" description="BHLH" evidence="7">
    <location>
        <begin position="149"/>
        <end position="207"/>
    </location>
</feature>
<evidence type="ECO:0000313" key="9">
    <source>
        <dbReference type="Proteomes" id="UP000504606"/>
    </source>
</evidence>
<keyword evidence="5" id="KW-0539">Nucleus</keyword>
<evidence type="ECO:0000313" key="10">
    <source>
        <dbReference type="RefSeq" id="XP_052122299.1"/>
    </source>
</evidence>
<protein>
    <submittedName>
        <fullName evidence="10">Uncharacterized protein LOC113209432 isoform X2</fullName>
    </submittedName>
</protein>
<evidence type="ECO:0000259" key="8">
    <source>
        <dbReference type="PROSITE" id="PS51054"/>
    </source>
</evidence>
<dbReference type="GO" id="GO:0046983">
    <property type="term" value="F:protein dimerization activity"/>
    <property type="evidence" value="ECO:0007669"/>
    <property type="project" value="InterPro"/>
</dbReference>
<sequence length="699" mass="72570">MAVSQILQKPCDPARGLGSALGVALGSGLGHISSTSSAVASCKTLLQQQLQAAVGGSGTTPTSCTTGKSGSRKHHLLSGSHSTTARGSSRKIAPSASPRASPRASPPPGLPPSLAPPSLQDHGVVGSSTADGLLAHTLGLGKGSICMDGRRANKPLMEKRRRARINQSLAVLKTLILDSAKLEQNTKHSKLEKADILELTVRHLQRQKTLNSSVVDKYRAGFQECAREVTRFLDTPELLLGPAALSLTGSQSPNAATSTSGLIDPGARKRLLRHLEACAAELDLDFGHAAAKMAAQGGPGSSQMAAHLAALTASMASPPSSPGGEGVDDSRLKTEEECDAARPDSSTVSTGDENNNGGLNGAAVGPGEPADGGLTLGSLLALPSGAPGGLGAHKRTRYPSTGSGTESTASPSPTTLPTDLAESLAAAAASASGLPPAAGLPPAVTAAVTLGPGQAGPNNPLLSIVQVVPSRLPDGQVVFLLPSHYVQLAAAAAAGGQASYLEEAKARDTSVIKEATPQIRESVLTRTDTVKETLEETPKDMIKSEPPPSPPPVHRGKLRHHRKAALLAQHEPEDLVVNKNPSTPPRTPSDCSPLTNGLPEIKTEIKEEAKEEQDKDDKNEDETDTPLDFTTGERKLRDGTAAPAQPRTPRTLKREASSPMAMARDVRLKVPRPWTRPEGAADGEDHPVYDDDGNVWRPW</sequence>
<dbReference type="AlphaFoldDB" id="A0A9C6WWZ8"/>